<dbReference type="EC" id="3.1.-.-" evidence="6"/>
<dbReference type="Gene3D" id="3.40.960.10">
    <property type="entry name" value="VSR Endonuclease"/>
    <property type="match status" value="1"/>
</dbReference>
<keyword evidence="5 6" id="KW-0234">DNA repair</keyword>
<evidence type="ECO:0000256" key="5">
    <source>
        <dbReference type="ARBA" id="ARBA00023204"/>
    </source>
</evidence>
<comment type="similarity">
    <text evidence="6">Belongs to the vsr family.</text>
</comment>
<keyword evidence="1 6" id="KW-0540">Nuclease</keyword>
<dbReference type="InterPro" id="IPR011335">
    <property type="entry name" value="Restrct_endonuc-II-like"/>
</dbReference>
<keyword evidence="3 6" id="KW-0227">DNA damage</keyword>
<evidence type="ECO:0000256" key="2">
    <source>
        <dbReference type="ARBA" id="ARBA00022759"/>
    </source>
</evidence>
<evidence type="ECO:0000313" key="8">
    <source>
        <dbReference type="Proteomes" id="UP000626242"/>
    </source>
</evidence>
<dbReference type="EMBL" id="JACSPS010000002">
    <property type="protein sequence ID" value="MBD8017790.1"/>
    <property type="molecule type" value="Genomic_DNA"/>
</dbReference>
<evidence type="ECO:0000256" key="6">
    <source>
        <dbReference type="PIRNR" id="PIRNR018267"/>
    </source>
</evidence>
<gene>
    <name evidence="7" type="primary">vsr</name>
    <name evidence="7" type="ORF">H9628_04845</name>
</gene>
<dbReference type="Proteomes" id="UP000626242">
    <property type="component" value="Unassembled WGS sequence"/>
</dbReference>
<reference evidence="7 8" key="1">
    <citation type="submission" date="2020-08" db="EMBL/GenBank/DDBJ databases">
        <title>A Genomic Blueprint of the Chicken Gut Microbiome.</title>
        <authorList>
            <person name="Gilroy R."/>
            <person name="Ravi A."/>
            <person name="Getino M."/>
            <person name="Pursley I."/>
            <person name="Horton D.L."/>
            <person name="Alikhan N.-F."/>
            <person name="Baker D."/>
            <person name="Gharbi K."/>
            <person name="Hall N."/>
            <person name="Watson M."/>
            <person name="Adriaenssens E.M."/>
            <person name="Foster-Nyarko E."/>
            <person name="Jarju S."/>
            <person name="Secka A."/>
            <person name="Antonio M."/>
            <person name="Oren A."/>
            <person name="Chaudhuri R."/>
            <person name="La Ragione R.M."/>
            <person name="Hildebrand F."/>
            <person name="Pallen M.J."/>
        </authorList>
    </citation>
    <scope>NUCLEOTIDE SEQUENCE [LARGE SCALE GENOMIC DNA]</scope>
    <source>
        <strain evidence="7 8">Sa1CVA4</strain>
    </source>
</reference>
<dbReference type="PIRSF" id="PIRSF018267">
    <property type="entry name" value="VSR_endonuc"/>
    <property type="match status" value="1"/>
</dbReference>
<dbReference type="RefSeq" id="WP_262891787.1">
    <property type="nucleotide sequence ID" value="NZ_JACSPS010000002.1"/>
</dbReference>
<comment type="caution">
    <text evidence="7">The sequence shown here is derived from an EMBL/GenBank/DDBJ whole genome shotgun (WGS) entry which is preliminary data.</text>
</comment>
<proteinExistence type="inferred from homology"/>
<dbReference type="GO" id="GO:0004519">
    <property type="term" value="F:endonuclease activity"/>
    <property type="evidence" value="ECO:0007669"/>
    <property type="project" value="UniProtKB-KW"/>
</dbReference>
<evidence type="ECO:0000313" key="7">
    <source>
        <dbReference type="EMBL" id="MBD8017790.1"/>
    </source>
</evidence>
<evidence type="ECO:0000256" key="1">
    <source>
        <dbReference type="ARBA" id="ARBA00022722"/>
    </source>
</evidence>
<dbReference type="CDD" id="cd00221">
    <property type="entry name" value="Vsr"/>
    <property type="match status" value="1"/>
</dbReference>
<accession>A0ABR8WLB2</accession>
<evidence type="ECO:0000256" key="3">
    <source>
        <dbReference type="ARBA" id="ARBA00022763"/>
    </source>
</evidence>
<comment type="function">
    <text evidence="6">May nick specific sequences that contain T:G mispairs resulting from m5C-deamination.</text>
</comment>
<evidence type="ECO:0000256" key="4">
    <source>
        <dbReference type="ARBA" id="ARBA00022801"/>
    </source>
</evidence>
<sequence>MADRHTPAQRSFNMSRIKSKNTKPEMLLRGKLFAAGFRYRLNVKNLPGKPDLVFKKYKTAVFIHGCFWHGHEHCRYFVTPKTRTEFWTAKINGNIRRDLDNERKLLAAGWQVLTVWECELKKNRIDETIELIQQKIKSNVGDAAS</sequence>
<keyword evidence="8" id="KW-1185">Reference proteome</keyword>
<dbReference type="Pfam" id="PF03852">
    <property type="entry name" value="Vsr"/>
    <property type="match status" value="1"/>
</dbReference>
<name>A0ABR8WLB2_9FLAO</name>
<keyword evidence="2 6" id="KW-0255">Endonuclease</keyword>
<dbReference type="InterPro" id="IPR004603">
    <property type="entry name" value="DNA_mismatch_endonuc_vsr"/>
</dbReference>
<organism evidence="7 8">
    <name type="scientific">Kaistella pullorum</name>
    <dbReference type="NCBI Taxonomy" id="2763074"/>
    <lineage>
        <taxon>Bacteria</taxon>
        <taxon>Pseudomonadati</taxon>
        <taxon>Bacteroidota</taxon>
        <taxon>Flavobacteriia</taxon>
        <taxon>Flavobacteriales</taxon>
        <taxon>Weeksellaceae</taxon>
        <taxon>Chryseobacterium group</taxon>
        <taxon>Kaistella</taxon>
    </lineage>
</organism>
<dbReference type="SUPFAM" id="SSF52980">
    <property type="entry name" value="Restriction endonuclease-like"/>
    <property type="match status" value="1"/>
</dbReference>
<protein>
    <recommendedName>
        <fullName evidence="6">Very short patch repair endonuclease</fullName>
        <ecNumber evidence="6">3.1.-.-</ecNumber>
    </recommendedName>
</protein>
<keyword evidence="4 6" id="KW-0378">Hydrolase</keyword>
<dbReference type="NCBIfam" id="TIGR00632">
    <property type="entry name" value="vsr"/>
    <property type="match status" value="1"/>
</dbReference>